<sequence length="166" mass="17791">MTGHEDQPQLAEELALLLEMVLSRAQPWLDGVIAAGHSGERAHADSDQDSDARQETSECTWCPLCAVVAMARGQRPELVATVLEHAAEVIALLRAVLADRWDPSTVHMPGFRPEREAPSGDSPPDQGQGSSAEHARRCDDVPRGPRSPRVQHIAVQRKGAPAGGSA</sequence>
<dbReference type="OrthoDB" id="5196858at2"/>
<reference evidence="2 3" key="1">
    <citation type="submission" date="2019-03" db="EMBL/GenBank/DDBJ databases">
        <title>Genomic Encyclopedia of Type Strains, Phase IV (KMG-IV): sequencing the most valuable type-strain genomes for metagenomic binning, comparative biology and taxonomic classification.</title>
        <authorList>
            <person name="Goeker M."/>
        </authorList>
    </citation>
    <scope>NUCLEOTIDE SEQUENCE [LARGE SCALE GENOMIC DNA]</scope>
    <source>
        <strain evidence="2 3">DSM 45765</strain>
    </source>
</reference>
<dbReference type="AlphaFoldDB" id="A0A4R2QZJ5"/>
<gene>
    <name evidence="2" type="ORF">EV191_102329</name>
</gene>
<comment type="caution">
    <text evidence="2">The sequence shown here is derived from an EMBL/GenBank/DDBJ whole genome shotgun (WGS) entry which is preliminary data.</text>
</comment>
<name>A0A4R2QZJ5_9PSEU</name>
<evidence type="ECO:0000313" key="3">
    <source>
        <dbReference type="Proteomes" id="UP000294911"/>
    </source>
</evidence>
<dbReference type="RefSeq" id="WP_132876487.1">
    <property type="nucleotide sequence ID" value="NZ_SLXQ01000002.1"/>
</dbReference>
<dbReference type="EMBL" id="SLXQ01000002">
    <property type="protein sequence ID" value="TCP55117.1"/>
    <property type="molecule type" value="Genomic_DNA"/>
</dbReference>
<dbReference type="Proteomes" id="UP000294911">
    <property type="component" value="Unassembled WGS sequence"/>
</dbReference>
<keyword evidence="3" id="KW-1185">Reference proteome</keyword>
<proteinExistence type="predicted"/>
<feature type="compositionally biased region" description="Basic and acidic residues" evidence="1">
    <location>
        <begin position="133"/>
        <end position="143"/>
    </location>
</feature>
<organism evidence="2 3">
    <name type="scientific">Tamaricihabitans halophyticus</name>
    <dbReference type="NCBI Taxonomy" id="1262583"/>
    <lineage>
        <taxon>Bacteria</taxon>
        <taxon>Bacillati</taxon>
        <taxon>Actinomycetota</taxon>
        <taxon>Actinomycetes</taxon>
        <taxon>Pseudonocardiales</taxon>
        <taxon>Pseudonocardiaceae</taxon>
        <taxon>Tamaricihabitans</taxon>
    </lineage>
</organism>
<protein>
    <submittedName>
        <fullName evidence="2">Uncharacterized protein</fullName>
    </submittedName>
</protein>
<evidence type="ECO:0000313" key="2">
    <source>
        <dbReference type="EMBL" id="TCP55117.1"/>
    </source>
</evidence>
<feature type="region of interest" description="Disordered" evidence="1">
    <location>
        <begin position="103"/>
        <end position="166"/>
    </location>
</feature>
<accession>A0A4R2QZJ5</accession>
<evidence type="ECO:0000256" key="1">
    <source>
        <dbReference type="SAM" id="MobiDB-lite"/>
    </source>
</evidence>